<evidence type="ECO:0000313" key="2">
    <source>
        <dbReference type="Proteomes" id="UP001176961"/>
    </source>
</evidence>
<keyword evidence="2" id="KW-1185">Reference proteome</keyword>
<dbReference type="InterPro" id="IPR017943">
    <property type="entry name" value="Bactericidal_perm-incr_a/b_dom"/>
</dbReference>
<dbReference type="Gene3D" id="3.15.10.10">
    <property type="entry name" value="Bactericidal permeability-increasing protein, domain 1"/>
    <property type="match status" value="1"/>
</dbReference>
<gene>
    <name evidence="1" type="ORF">CYNAS_LOCUS3342</name>
</gene>
<accession>A0AA36DRD8</accession>
<sequence length="387" mass="43678">MVHYFGFFSWSPDSLVKLIQNSIGPSDTVEPLVLTISSRIFGLLDRESDAINRTANSITFPEIEGEIENLLRYKAWGAKIQSFLIPSSNIFFEKYGDGIYLKVQGIVFRATANLEVGMASNCLLFCLPLPTLDGTIKVSSTNVILDVKLLWDGSKFVPYVTMESNIKIKFGKGLKILNLVDALFDIKTMLMDKIREIIDKNVVTKLDEIVTSSGNNELQRLEYKLSNAGYAVLFNSPIDWTVRNNVLRIAVKTGNANNITSTDIVPPNDKMLCLSADIVRIFLPLFSSHFSTTRERRQADNRLIFTCVEPKLQCETTACTICTDFNISRASDGILYDKYHNCIPQFDFMEWLENNFGRFLGSVIDEDEILSWIGKKADDFISSIFSK</sequence>
<evidence type="ECO:0008006" key="3">
    <source>
        <dbReference type="Google" id="ProtNLM"/>
    </source>
</evidence>
<comment type="caution">
    <text evidence="1">The sequence shown here is derived from an EMBL/GenBank/DDBJ whole genome shotgun (WGS) entry which is preliminary data.</text>
</comment>
<evidence type="ECO:0000313" key="1">
    <source>
        <dbReference type="EMBL" id="CAJ0591359.1"/>
    </source>
</evidence>
<dbReference type="SUPFAM" id="SSF55394">
    <property type="entry name" value="Bactericidal permeability-increasing protein, BPI"/>
    <property type="match status" value="1"/>
</dbReference>
<organism evidence="1 2">
    <name type="scientific">Cylicocyclus nassatus</name>
    <name type="common">Nematode worm</name>
    <dbReference type="NCBI Taxonomy" id="53992"/>
    <lineage>
        <taxon>Eukaryota</taxon>
        <taxon>Metazoa</taxon>
        <taxon>Ecdysozoa</taxon>
        <taxon>Nematoda</taxon>
        <taxon>Chromadorea</taxon>
        <taxon>Rhabditida</taxon>
        <taxon>Rhabditina</taxon>
        <taxon>Rhabditomorpha</taxon>
        <taxon>Strongyloidea</taxon>
        <taxon>Strongylidae</taxon>
        <taxon>Cylicocyclus</taxon>
    </lineage>
</organism>
<dbReference type="EMBL" id="CATQJL010000001">
    <property type="protein sequence ID" value="CAJ0591359.1"/>
    <property type="molecule type" value="Genomic_DNA"/>
</dbReference>
<dbReference type="AlphaFoldDB" id="A0AA36DRD8"/>
<dbReference type="GO" id="GO:0008289">
    <property type="term" value="F:lipid binding"/>
    <property type="evidence" value="ECO:0007669"/>
    <property type="project" value="InterPro"/>
</dbReference>
<name>A0AA36DRD8_CYLNA</name>
<proteinExistence type="predicted"/>
<protein>
    <recommendedName>
        <fullName evidence="3">Lipid-binding serum glycoprotein N-terminal domain-containing protein</fullName>
    </recommendedName>
</protein>
<dbReference type="Proteomes" id="UP001176961">
    <property type="component" value="Unassembled WGS sequence"/>
</dbReference>
<reference evidence="1" key="1">
    <citation type="submission" date="2023-07" db="EMBL/GenBank/DDBJ databases">
        <authorList>
            <consortium name="CYATHOMIX"/>
        </authorList>
    </citation>
    <scope>NUCLEOTIDE SEQUENCE</scope>
    <source>
        <strain evidence="1">N/A</strain>
    </source>
</reference>